<protein>
    <recommendedName>
        <fullName evidence="3">Carboxylic ester hydrolase</fullName>
        <ecNumber evidence="3">3.1.1.-</ecNumber>
    </recommendedName>
</protein>
<dbReference type="PANTHER" id="PTHR48081">
    <property type="entry name" value="AB HYDROLASE SUPERFAMILY PROTEIN C4A8.06C"/>
    <property type="match status" value="1"/>
</dbReference>
<dbReference type="InterPro" id="IPR019826">
    <property type="entry name" value="Carboxylesterase_B_AS"/>
</dbReference>
<dbReference type="EC" id="3.1.1.-" evidence="3"/>
<dbReference type="Pfam" id="PF00135">
    <property type="entry name" value="COesterase"/>
    <property type="match status" value="1"/>
</dbReference>
<dbReference type="PANTHER" id="PTHR48081:SF33">
    <property type="entry name" value="KYNURENINE FORMAMIDASE"/>
    <property type="match status" value="1"/>
</dbReference>
<dbReference type="EMBL" id="CP050854">
    <property type="protein sequence ID" value="QTF09732.1"/>
    <property type="molecule type" value="Genomic_DNA"/>
</dbReference>
<dbReference type="InterPro" id="IPR050300">
    <property type="entry name" value="GDXG_lipolytic_enzyme"/>
</dbReference>
<keyword evidence="2 3" id="KW-0378">Hydrolase</keyword>
<dbReference type="PROSITE" id="PS00122">
    <property type="entry name" value="CARBOXYLESTERASE_B_1"/>
    <property type="match status" value="1"/>
</dbReference>
<feature type="domain" description="Carboxylesterase type B" evidence="4">
    <location>
        <begin position="59"/>
        <end position="188"/>
    </location>
</feature>
<accession>A0ABX7UYS3</accession>
<sequence length="305" mass="32964">MVPNTQLPVDIEKKIKQLGPVIDVPTTKAWYAPLLAEQPIEGVSVRTDIAYGDDERQRVDVYLPTTGANKTSPVLIFVHGGGFVRGDKSSLSNQGYFYARQGMVVVVPNYRLAPAHQWPTGAQDVSSALAWTRTNIAEFGGDPEKIVVAGESAGAAHVAAATLIRRFHPAEGLKIAGAVLISGVYNAQLELLARQQFGIPTPDPSGDAYFGSNLTDRSAMSTVELIDTAPFPLFISYAELDPVLMQVETGELFARLVTQHGFTPDLHVVYGHNHISQMCAVNTGDTSLSGPVMRFLQKQFTSDVL</sequence>
<evidence type="ECO:0000313" key="6">
    <source>
        <dbReference type="Proteomes" id="UP000671960"/>
    </source>
</evidence>
<dbReference type="Proteomes" id="UP000671960">
    <property type="component" value="Chromosome"/>
</dbReference>
<dbReference type="SUPFAM" id="SSF53474">
    <property type="entry name" value="alpha/beta-Hydrolases"/>
    <property type="match status" value="1"/>
</dbReference>
<dbReference type="RefSeq" id="WP_208228225.1">
    <property type="nucleotide sequence ID" value="NZ_CP050854.1"/>
</dbReference>
<proteinExistence type="inferred from homology"/>
<evidence type="ECO:0000256" key="1">
    <source>
        <dbReference type="ARBA" id="ARBA00005964"/>
    </source>
</evidence>
<reference evidence="5 6" key="1">
    <citation type="submission" date="2020-03" db="EMBL/GenBank/DDBJ databases">
        <authorList>
            <person name="Bakhshi Ganjeh M."/>
        </authorList>
    </citation>
    <scope>NUCLEOTIDE SEQUENCE [LARGE SCALE GENOMIC DNA]</scope>
    <source>
        <strain evidence="6">Iran 50</strain>
    </source>
</reference>
<keyword evidence="6" id="KW-1185">Reference proteome</keyword>
<dbReference type="GO" id="GO:0016787">
    <property type="term" value="F:hydrolase activity"/>
    <property type="evidence" value="ECO:0007669"/>
    <property type="project" value="UniProtKB-KW"/>
</dbReference>
<evidence type="ECO:0000313" key="5">
    <source>
        <dbReference type="EMBL" id="QTF09732.1"/>
    </source>
</evidence>
<dbReference type="InterPro" id="IPR002018">
    <property type="entry name" value="CarbesteraseB"/>
</dbReference>
<name>A0ABX7UYS3_9GAMM</name>
<comment type="similarity">
    <text evidence="1 3">Belongs to the type-B carboxylesterase/lipase family.</text>
</comment>
<gene>
    <name evidence="5" type="ORF">HC231_18750</name>
</gene>
<organism evidence="5 6">
    <name type="scientific">Brenneria izadpanahii</name>
    <dbReference type="NCBI Taxonomy" id="2722756"/>
    <lineage>
        <taxon>Bacteria</taxon>
        <taxon>Pseudomonadati</taxon>
        <taxon>Pseudomonadota</taxon>
        <taxon>Gammaproteobacteria</taxon>
        <taxon>Enterobacterales</taxon>
        <taxon>Pectobacteriaceae</taxon>
        <taxon>Brenneria</taxon>
    </lineage>
</organism>
<dbReference type="InterPro" id="IPR029058">
    <property type="entry name" value="AB_hydrolase_fold"/>
</dbReference>
<evidence type="ECO:0000256" key="2">
    <source>
        <dbReference type="ARBA" id="ARBA00022801"/>
    </source>
</evidence>
<evidence type="ECO:0000259" key="4">
    <source>
        <dbReference type="Pfam" id="PF00135"/>
    </source>
</evidence>
<dbReference type="Gene3D" id="3.40.50.1820">
    <property type="entry name" value="alpha/beta hydrolase"/>
    <property type="match status" value="1"/>
</dbReference>
<evidence type="ECO:0000256" key="3">
    <source>
        <dbReference type="RuleBase" id="RU361235"/>
    </source>
</evidence>